<proteinExistence type="predicted"/>
<feature type="domain" description="Flavin reductase like" evidence="2">
    <location>
        <begin position="10"/>
        <end position="156"/>
    </location>
</feature>
<keyword evidence="1 3" id="KW-0560">Oxidoreductase</keyword>
<evidence type="ECO:0000256" key="1">
    <source>
        <dbReference type="ARBA" id="ARBA00023002"/>
    </source>
</evidence>
<dbReference type="InterPro" id="IPR002563">
    <property type="entry name" value="Flavin_Rdtase-like_dom"/>
</dbReference>
<dbReference type="Pfam" id="PF01613">
    <property type="entry name" value="Flavin_Reduct"/>
    <property type="match status" value="1"/>
</dbReference>
<dbReference type="Gene3D" id="2.30.110.10">
    <property type="entry name" value="Electron Transport, Fmn-binding Protein, Chain A"/>
    <property type="match status" value="1"/>
</dbReference>
<dbReference type="GO" id="GO:0042602">
    <property type="term" value="F:riboflavin reductase (NADPH) activity"/>
    <property type="evidence" value="ECO:0007669"/>
    <property type="project" value="TreeGrafter"/>
</dbReference>
<dbReference type="SMART" id="SM00903">
    <property type="entry name" value="Flavin_Reduct"/>
    <property type="match status" value="1"/>
</dbReference>
<dbReference type="PANTHER" id="PTHR30466">
    <property type="entry name" value="FLAVIN REDUCTASE"/>
    <property type="match status" value="1"/>
</dbReference>
<comment type="caution">
    <text evidence="3">The sequence shown here is derived from an EMBL/GenBank/DDBJ whole genome shotgun (WGS) entry which is preliminary data.</text>
</comment>
<dbReference type="Proteomes" id="UP000541426">
    <property type="component" value="Unassembled WGS sequence"/>
</dbReference>
<accession>A0A7W6DQX3</accession>
<evidence type="ECO:0000313" key="3">
    <source>
        <dbReference type="EMBL" id="MBB3987144.1"/>
    </source>
</evidence>
<dbReference type="InterPro" id="IPR012349">
    <property type="entry name" value="Split_barrel_FMN-bd"/>
</dbReference>
<sequence>MIPIDFKQGMRRLTAGVSLITVDTGTARHGLIATAVTSLCAEPPSLLICVNQTASIHAHLADAESFCVNVLSQDQQAIAQRFATPKNRESRFDVGEWMTLDTGAPALVGAQVSFDCKRVGLTSFGTHSVFIGEIVSLTDWQTDCDPLIWHDGKFTALPQMETA</sequence>
<organism evidence="3 4">
    <name type="scientific">Sagittula marina</name>
    <dbReference type="NCBI Taxonomy" id="943940"/>
    <lineage>
        <taxon>Bacteria</taxon>
        <taxon>Pseudomonadati</taxon>
        <taxon>Pseudomonadota</taxon>
        <taxon>Alphaproteobacteria</taxon>
        <taxon>Rhodobacterales</taxon>
        <taxon>Roseobacteraceae</taxon>
        <taxon>Sagittula</taxon>
    </lineage>
</organism>
<dbReference type="EC" id="1.5.1.-" evidence="3"/>
<keyword evidence="4" id="KW-1185">Reference proteome</keyword>
<evidence type="ECO:0000259" key="2">
    <source>
        <dbReference type="SMART" id="SM00903"/>
    </source>
</evidence>
<dbReference type="RefSeq" id="WP_183968076.1">
    <property type="nucleotide sequence ID" value="NZ_BAABBZ010000058.1"/>
</dbReference>
<dbReference type="GO" id="GO:0006208">
    <property type="term" value="P:pyrimidine nucleobase catabolic process"/>
    <property type="evidence" value="ECO:0007669"/>
    <property type="project" value="TreeGrafter"/>
</dbReference>
<evidence type="ECO:0000313" key="4">
    <source>
        <dbReference type="Proteomes" id="UP000541426"/>
    </source>
</evidence>
<dbReference type="SUPFAM" id="SSF50475">
    <property type="entry name" value="FMN-binding split barrel"/>
    <property type="match status" value="1"/>
</dbReference>
<reference evidence="3 4" key="1">
    <citation type="submission" date="2020-08" db="EMBL/GenBank/DDBJ databases">
        <title>Genomic Encyclopedia of Type Strains, Phase IV (KMG-IV): sequencing the most valuable type-strain genomes for metagenomic binning, comparative biology and taxonomic classification.</title>
        <authorList>
            <person name="Goeker M."/>
        </authorList>
    </citation>
    <scope>NUCLEOTIDE SEQUENCE [LARGE SCALE GENOMIC DNA]</scope>
    <source>
        <strain evidence="3 4">DSM 102235</strain>
    </source>
</reference>
<dbReference type="InterPro" id="IPR050268">
    <property type="entry name" value="NADH-dep_flavin_reductase"/>
</dbReference>
<gene>
    <name evidence="3" type="ORF">GGQ68_003490</name>
</gene>
<dbReference type="PANTHER" id="PTHR30466:SF1">
    <property type="entry name" value="FMN REDUCTASE (NADH) RUTF"/>
    <property type="match status" value="1"/>
</dbReference>
<dbReference type="AlphaFoldDB" id="A0A7W6DQX3"/>
<protein>
    <submittedName>
        <fullName evidence="3">Flavin reductase</fullName>
        <ecNumber evidence="3">1.5.1.-</ecNumber>
    </submittedName>
</protein>
<dbReference type="EMBL" id="JACIEJ010000009">
    <property type="protein sequence ID" value="MBB3987144.1"/>
    <property type="molecule type" value="Genomic_DNA"/>
</dbReference>
<dbReference type="GO" id="GO:0010181">
    <property type="term" value="F:FMN binding"/>
    <property type="evidence" value="ECO:0007669"/>
    <property type="project" value="InterPro"/>
</dbReference>
<name>A0A7W6DQX3_9RHOB</name>